<reference evidence="1" key="2">
    <citation type="submission" date="2024-06" db="UniProtKB">
        <authorList>
            <consortium name="EnsemblMetazoa"/>
        </authorList>
    </citation>
    <scope>IDENTIFICATION</scope>
</reference>
<dbReference type="Proteomes" id="UP000007879">
    <property type="component" value="Unassembled WGS sequence"/>
</dbReference>
<organism evidence="1 2">
    <name type="scientific">Amphimedon queenslandica</name>
    <name type="common">Sponge</name>
    <dbReference type="NCBI Taxonomy" id="400682"/>
    <lineage>
        <taxon>Eukaryota</taxon>
        <taxon>Metazoa</taxon>
        <taxon>Porifera</taxon>
        <taxon>Demospongiae</taxon>
        <taxon>Heteroscleromorpha</taxon>
        <taxon>Haplosclerida</taxon>
        <taxon>Niphatidae</taxon>
        <taxon>Amphimedon</taxon>
    </lineage>
</organism>
<proteinExistence type="predicted"/>
<sequence>MHPVDNASNSVTNVENVSVHMIILSVNNKYNFFHTSELDPGPLTGKSDLFAKYLEPLVDWEMFALCLPSGITQLDVDIIETKGSSYLRMEALHKRWLQVNPTASWRDVINALKQCKENELARTIEDKVTDPTAGKPGPITGNPKDILRAHSVKLTDGISQNLYKITTELHAKGLIPQQTFDDVLVMGIMTDYTKAMKLMSVLEQQLESSDNPKQYLTSICHVLIINHTLTDFATSISHQLGQSIPDNVTSISSIPDDVKVYADNLREHYKHQPIVATDWPPRIGKDFFGRLALLN</sequence>
<dbReference type="Gene3D" id="1.10.533.10">
    <property type="entry name" value="Death Domain, Fas"/>
    <property type="match status" value="1"/>
</dbReference>
<dbReference type="KEGG" id="aqu:109587041"/>
<evidence type="ECO:0000313" key="1">
    <source>
        <dbReference type="EnsemblMetazoa" id="XP_019858820.1"/>
    </source>
</evidence>
<accession>A0AAN0JP57</accession>
<reference evidence="2" key="1">
    <citation type="journal article" date="2010" name="Nature">
        <title>The Amphimedon queenslandica genome and the evolution of animal complexity.</title>
        <authorList>
            <person name="Srivastava M."/>
            <person name="Simakov O."/>
            <person name="Chapman J."/>
            <person name="Fahey B."/>
            <person name="Gauthier M.E."/>
            <person name="Mitros T."/>
            <person name="Richards G.S."/>
            <person name="Conaco C."/>
            <person name="Dacre M."/>
            <person name="Hellsten U."/>
            <person name="Larroux C."/>
            <person name="Putnam N.H."/>
            <person name="Stanke M."/>
            <person name="Adamska M."/>
            <person name="Darling A."/>
            <person name="Degnan S.M."/>
            <person name="Oakley T.H."/>
            <person name="Plachetzki D.C."/>
            <person name="Zhai Y."/>
            <person name="Adamski M."/>
            <person name="Calcino A."/>
            <person name="Cummins S.F."/>
            <person name="Goodstein D.M."/>
            <person name="Harris C."/>
            <person name="Jackson D.J."/>
            <person name="Leys S.P."/>
            <person name="Shu S."/>
            <person name="Woodcroft B.J."/>
            <person name="Vervoort M."/>
            <person name="Kosik K.S."/>
            <person name="Manning G."/>
            <person name="Degnan B.M."/>
            <person name="Rokhsar D.S."/>
        </authorList>
    </citation>
    <scope>NUCLEOTIDE SEQUENCE [LARGE SCALE GENOMIC DNA]</scope>
</reference>
<keyword evidence="2" id="KW-1185">Reference proteome</keyword>
<evidence type="ECO:0000313" key="2">
    <source>
        <dbReference type="Proteomes" id="UP000007879"/>
    </source>
</evidence>
<evidence type="ECO:0008006" key="3">
    <source>
        <dbReference type="Google" id="ProtNLM"/>
    </source>
</evidence>
<dbReference type="GeneID" id="109587041"/>
<dbReference type="SUPFAM" id="SSF47986">
    <property type="entry name" value="DEATH domain"/>
    <property type="match status" value="1"/>
</dbReference>
<dbReference type="AlphaFoldDB" id="A0AAN0JP57"/>
<dbReference type="RefSeq" id="XP_019858820.1">
    <property type="nucleotide sequence ID" value="XM_020003261.1"/>
</dbReference>
<protein>
    <recommendedName>
        <fullName evidence="3">Death domain-containing protein</fullName>
    </recommendedName>
</protein>
<name>A0AAN0JP57_AMPQE</name>
<dbReference type="EnsemblMetazoa" id="XM_020003261.1">
    <property type="protein sequence ID" value="XP_019858820.1"/>
    <property type="gene ID" value="LOC109587041"/>
</dbReference>
<dbReference type="InterPro" id="IPR011029">
    <property type="entry name" value="DEATH-like_dom_sf"/>
</dbReference>